<reference evidence="8" key="1">
    <citation type="submission" date="2023-06" db="EMBL/GenBank/DDBJ databases">
        <authorList>
            <person name="Jiang Y."/>
            <person name="Liu Q."/>
        </authorList>
    </citation>
    <scope>NUCLEOTIDE SEQUENCE</scope>
    <source>
        <strain evidence="8">CGMCC 1.12090</strain>
    </source>
</reference>
<dbReference type="EMBL" id="JAUKVY010000033">
    <property type="protein sequence ID" value="MDO1536918.1"/>
    <property type="molecule type" value="Genomic_DNA"/>
</dbReference>
<dbReference type="Gene3D" id="1.10.287.470">
    <property type="entry name" value="Helix hairpin bin"/>
    <property type="match status" value="1"/>
</dbReference>
<evidence type="ECO:0000313" key="9">
    <source>
        <dbReference type="Proteomes" id="UP001169027"/>
    </source>
</evidence>
<dbReference type="Proteomes" id="UP001169027">
    <property type="component" value="Unassembled WGS sequence"/>
</dbReference>
<evidence type="ECO:0000256" key="2">
    <source>
        <dbReference type="ARBA" id="ARBA00009477"/>
    </source>
</evidence>
<evidence type="ECO:0000259" key="6">
    <source>
        <dbReference type="Pfam" id="PF25944"/>
    </source>
</evidence>
<gene>
    <name evidence="8" type="ORF">Q2T77_32075</name>
</gene>
<dbReference type="PROSITE" id="PS51257">
    <property type="entry name" value="PROKAR_LIPOPROTEIN"/>
    <property type="match status" value="1"/>
</dbReference>
<accession>A0ABT8SDK9</accession>
<dbReference type="InterPro" id="IPR058627">
    <property type="entry name" value="MdtA-like_C"/>
</dbReference>
<dbReference type="PANTHER" id="PTHR30158:SF3">
    <property type="entry name" value="MULTIDRUG EFFLUX PUMP SUBUNIT ACRA-RELATED"/>
    <property type="match status" value="1"/>
</dbReference>
<evidence type="ECO:0000313" key="8">
    <source>
        <dbReference type="EMBL" id="MDO1536918.1"/>
    </source>
</evidence>
<dbReference type="Pfam" id="PF25917">
    <property type="entry name" value="BSH_RND"/>
    <property type="match status" value="1"/>
</dbReference>
<evidence type="ECO:0000259" key="5">
    <source>
        <dbReference type="Pfam" id="PF25917"/>
    </source>
</evidence>
<proteinExistence type="inferred from homology"/>
<comment type="similarity">
    <text evidence="2">Belongs to the membrane fusion protein (MFP) (TC 8.A.1) family.</text>
</comment>
<dbReference type="Gene3D" id="2.40.50.100">
    <property type="match status" value="1"/>
</dbReference>
<keyword evidence="9" id="KW-1185">Reference proteome</keyword>
<evidence type="ECO:0000256" key="3">
    <source>
        <dbReference type="SAM" id="MobiDB-lite"/>
    </source>
</evidence>
<feature type="region of interest" description="Disordered" evidence="3">
    <location>
        <begin position="388"/>
        <end position="410"/>
    </location>
</feature>
<dbReference type="Gene3D" id="2.40.30.170">
    <property type="match status" value="1"/>
</dbReference>
<feature type="compositionally biased region" description="Basic and acidic residues" evidence="3">
    <location>
        <begin position="400"/>
        <end position="410"/>
    </location>
</feature>
<name>A0ABT8SDK9_9BURK</name>
<evidence type="ECO:0000259" key="4">
    <source>
        <dbReference type="Pfam" id="PF25876"/>
    </source>
</evidence>
<feature type="domain" description="Multidrug resistance protein MdtA-like alpha-helical hairpin" evidence="4">
    <location>
        <begin position="113"/>
        <end position="182"/>
    </location>
</feature>
<dbReference type="RefSeq" id="WP_301815133.1">
    <property type="nucleotide sequence ID" value="NZ_JAUJZH010000033.1"/>
</dbReference>
<evidence type="ECO:0000259" key="7">
    <source>
        <dbReference type="Pfam" id="PF25967"/>
    </source>
</evidence>
<dbReference type="InterPro" id="IPR058625">
    <property type="entry name" value="MdtA-like_BSH"/>
</dbReference>
<comment type="caution">
    <text evidence="8">The sequence shown here is derived from an EMBL/GenBank/DDBJ whole genome shotgun (WGS) entry which is preliminary data.</text>
</comment>
<dbReference type="PANTHER" id="PTHR30158">
    <property type="entry name" value="ACRA/E-RELATED COMPONENT OF DRUG EFFLUX TRANSPORTER"/>
    <property type="match status" value="1"/>
</dbReference>
<dbReference type="Pfam" id="PF25967">
    <property type="entry name" value="RND-MFP_C"/>
    <property type="match status" value="1"/>
</dbReference>
<feature type="domain" description="Multidrug resistance protein MdtA-like C-terminal permuted SH3" evidence="7">
    <location>
        <begin position="314"/>
        <end position="375"/>
    </location>
</feature>
<feature type="domain" description="Multidrug resistance protein MdtA-like beta-barrel" evidence="6">
    <location>
        <begin position="219"/>
        <end position="309"/>
    </location>
</feature>
<organism evidence="8 9">
    <name type="scientific">Variovorax ginsengisoli</name>
    <dbReference type="NCBI Taxonomy" id="363844"/>
    <lineage>
        <taxon>Bacteria</taxon>
        <taxon>Pseudomonadati</taxon>
        <taxon>Pseudomonadota</taxon>
        <taxon>Betaproteobacteria</taxon>
        <taxon>Burkholderiales</taxon>
        <taxon>Comamonadaceae</taxon>
        <taxon>Variovorax</taxon>
    </lineage>
</organism>
<dbReference type="Gene3D" id="2.40.420.20">
    <property type="match status" value="1"/>
</dbReference>
<dbReference type="InterPro" id="IPR006143">
    <property type="entry name" value="RND_pump_MFP"/>
</dbReference>
<dbReference type="Pfam" id="PF25944">
    <property type="entry name" value="Beta-barrel_RND"/>
    <property type="match status" value="1"/>
</dbReference>
<evidence type="ECO:0000256" key="1">
    <source>
        <dbReference type="ARBA" id="ARBA00004196"/>
    </source>
</evidence>
<dbReference type="InterPro" id="IPR058624">
    <property type="entry name" value="MdtA-like_HH"/>
</dbReference>
<dbReference type="InterPro" id="IPR058626">
    <property type="entry name" value="MdtA-like_b-barrel"/>
</dbReference>
<protein>
    <submittedName>
        <fullName evidence="8">Efflux RND transporter periplasmic adaptor subunit</fullName>
    </submittedName>
</protein>
<dbReference type="SUPFAM" id="SSF111369">
    <property type="entry name" value="HlyD-like secretion proteins"/>
    <property type="match status" value="1"/>
</dbReference>
<dbReference type="Pfam" id="PF25876">
    <property type="entry name" value="HH_MFP_RND"/>
    <property type="match status" value="1"/>
</dbReference>
<feature type="domain" description="Multidrug resistance protein MdtA-like barrel-sandwich hybrid" evidence="5">
    <location>
        <begin position="73"/>
        <end position="214"/>
    </location>
</feature>
<sequence length="410" mass="42899">MKNDSIRTYHRAASPAGVAAVICAFLSLSLAGCGDSKPQGTVAQAPEVEVVTVHRQAVPVRTELPGRTVAYLVAQVRARVDGIVLKREFEEGSDVKANQLLYRIDPAPYRAALDSAQASLQNAQARLVSATALAQRDRQLIAANAVSKQDLDNAVAAQGEAEAMVASGKAAVETARINLGYTDVVSPISGRVGISQVTQGAYVQAAAATLLSTVQQLDPIYVDLNRSSLAGLQWRRDIVSGTLRVGGPDAAKVQLTLEDGSQYPLAGKLEFTDVTVDSGTGSVTVRAVFPNPDHVLLPGMFVRASIEQGVDEHALLVPQVGVTHDPKGQATVLVVGDDDKVALRTIQATRTSGDQWVVDGGLEDGEKVIVAGLQKVKGGALVRTVEKQPPAASAGLPGARSDRVVASAEK</sequence>
<comment type="subcellular location">
    <subcellularLocation>
        <location evidence="1">Cell envelope</location>
    </subcellularLocation>
</comment>
<dbReference type="NCBIfam" id="TIGR01730">
    <property type="entry name" value="RND_mfp"/>
    <property type="match status" value="1"/>
</dbReference>